<accession>A0ACB8ZWK8</accession>
<evidence type="ECO:0000313" key="1">
    <source>
        <dbReference type="EMBL" id="KAI3701568.1"/>
    </source>
</evidence>
<name>A0ACB8ZWK8_ARCLA</name>
<sequence length="1036" mass="117112">MESTNNSKKSLEMADSSNAFHVSSPSEHSKDQIASNGKSVEIADYSARIEDLKYLYASNVNVSNFVSEKLSGSRKYHVWKAQMVCLMESQKLHGIVDPKFDGPGAMHPVTIKQYDNLLKGWIFGSLSDDVLSTVVDIESARAVWIKLKSIYDSEKKSPEAEIQDVKDLHASNSKRNNSLQMADYSARMEELKFLYATNVNVSNFVSEKLSGDSNYHVWKEQMLCLMDSQKMLDMVQDKYDNQGVPMFWEVSRSVDTATNFKRLDQYESLLKGWILGSLNQDVLRTVVKLGSAREVWWKLKVIYDQQENSPKDSAFRKLSTLTEMKTTLVTETENGDNTDLNNKLFKAAVEGNWWAAEAILTKYANVATEAISKDGSTMLHLAVGKKKNGFVEELLAYIPHGKDIEKQNSDGRTALHIAAIVGNKYAAELLVKKRKELLGISDHKAYVPLLSAYYNMQLNTFVYLLEATQTKQQALPIGLYPGSGVRTGVHLLITAILTKEYARATSLVNTYPELATEDDQVLMAIIRSFPSELGFGEALMYPSWDNVCRKIVKSSSSLFFSSGFLYRSAKKDIFWAMRRFKRTRYSWLFPEIIMILIAIFYLIYQWIRLLILVFFSAFSGMYFLLWRVLATVVAPIIRIEKKKKDYKDVKKMVCFVCDQIDQRISSGTQHLIYGPVVLEAACRGAYEVVDEILSRSPKVIDYVNRNGHNIIQLAVINRSEKVYNLILQIVERTDLSIMDSSENTILHLAGSLAPSPVLSRTTGAALQLQQELQWCKEVEKFMSPTELIKENIHRETPEMVFTREHKDLMKEGEKWMKTTAESCSITAALITTIVFAAAITVPGGSNQETGIPLFRKEIAFNIFAVADAISLFTSSTALLVFLSILTARFSEQDFVVSLPRRLIIGLFSLFLSTTAMMVAFSAILFLVFCDQRAWMLVPIGGLACLSIAVIVTLQFPLVIDLIVSTYRPIFGKQSYIDRCKSIPKNMRHLSKIGNEGWFPAGGHNAQDMDWGKYWGPKKMARDAIPTRNRHEINVFE</sequence>
<organism evidence="1 2">
    <name type="scientific">Arctium lappa</name>
    <name type="common">Greater burdock</name>
    <name type="synonym">Lappa major</name>
    <dbReference type="NCBI Taxonomy" id="4217"/>
    <lineage>
        <taxon>Eukaryota</taxon>
        <taxon>Viridiplantae</taxon>
        <taxon>Streptophyta</taxon>
        <taxon>Embryophyta</taxon>
        <taxon>Tracheophyta</taxon>
        <taxon>Spermatophyta</taxon>
        <taxon>Magnoliopsida</taxon>
        <taxon>eudicotyledons</taxon>
        <taxon>Gunneridae</taxon>
        <taxon>Pentapetalae</taxon>
        <taxon>asterids</taxon>
        <taxon>campanulids</taxon>
        <taxon>Asterales</taxon>
        <taxon>Asteraceae</taxon>
        <taxon>Carduoideae</taxon>
        <taxon>Cardueae</taxon>
        <taxon>Arctiinae</taxon>
        <taxon>Arctium</taxon>
    </lineage>
</organism>
<keyword evidence="2" id="KW-1185">Reference proteome</keyword>
<proteinExistence type="predicted"/>
<reference evidence="2" key="1">
    <citation type="journal article" date="2022" name="Mol. Ecol. Resour.">
        <title>The genomes of chicory, endive, great burdock and yacon provide insights into Asteraceae palaeo-polyploidization history and plant inulin production.</title>
        <authorList>
            <person name="Fan W."/>
            <person name="Wang S."/>
            <person name="Wang H."/>
            <person name="Wang A."/>
            <person name="Jiang F."/>
            <person name="Liu H."/>
            <person name="Zhao H."/>
            <person name="Xu D."/>
            <person name="Zhang Y."/>
        </authorList>
    </citation>
    <scope>NUCLEOTIDE SEQUENCE [LARGE SCALE GENOMIC DNA]</scope>
    <source>
        <strain evidence="2">cv. Niubang</strain>
    </source>
</reference>
<dbReference type="Proteomes" id="UP001055879">
    <property type="component" value="Linkage Group LG09"/>
</dbReference>
<gene>
    <name evidence="1" type="ORF">L6452_26749</name>
</gene>
<evidence type="ECO:0000313" key="2">
    <source>
        <dbReference type="Proteomes" id="UP001055879"/>
    </source>
</evidence>
<protein>
    <submittedName>
        <fullName evidence="1">Uncharacterized protein</fullName>
    </submittedName>
</protein>
<comment type="caution">
    <text evidence="1">The sequence shown here is derived from an EMBL/GenBank/DDBJ whole genome shotgun (WGS) entry which is preliminary data.</text>
</comment>
<dbReference type="EMBL" id="CM042055">
    <property type="protein sequence ID" value="KAI3701568.1"/>
    <property type="molecule type" value="Genomic_DNA"/>
</dbReference>
<reference evidence="1 2" key="2">
    <citation type="journal article" date="2022" name="Mol. Ecol. Resour.">
        <title>The genomes of chicory, endive, great burdock and yacon provide insights into Asteraceae paleo-polyploidization history and plant inulin production.</title>
        <authorList>
            <person name="Fan W."/>
            <person name="Wang S."/>
            <person name="Wang H."/>
            <person name="Wang A."/>
            <person name="Jiang F."/>
            <person name="Liu H."/>
            <person name="Zhao H."/>
            <person name="Xu D."/>
            <person name="Zhang Y."/>
        </authorList>
    </citation>
    <scope>NUCLEOTIDE SEQUENCE [LARGE SCALE GENOMIC DNA]</scope>
    <source>
        <strain evidence="2">cv. Niubang</strain>
    </source>
</reference>